<geneLocation type="mitochondrion" evidence="2"/>
<proteinExistence type="predicted"/>
<keyword evidence="1" id="KW-0812">Transmembrane</keyword>
<sequence>MPQFDLYIIPSQSIFIFIFFFFYVIFLKYFLTIYCLNEKLKKLVEVAFKLKIVIGSTSTLSREESFLMSKYLYYQLSIFTLFDKIYDSANKIAAPQIFVFPPLVRVYNVIKVKTFNFEWLVGKPSPEKTTDKSVELSRSKQLQLTIKALNTRFKPVLTKRGSKYMKTATNRLDKKLLTLISSREDLTYLLKNKVNGINKISLNVQLETTDRKQFLNSLVRKDVLFN</sequence>
<dbReference type="GeneID" id="22976137"/>
<organism evidence="2">
    <name type="scientific">Stachyamoeba lipophora</name>
    <dbReference type="NCBI Taxonomy" id="463046"/>
    <lineage>
        <taxon>Eukaryota</taxon>
        <taxon>Discoba</taxon>
        <taxon>Heterolobosea</taxon>
        <taxon>Tetramitia</taxon>
        <taxon>Eutetramitia</taxon>
        <taxon>Gruberellidae</taxon>
        <taxon>Stachyamoeba</taxon>
    </lineage>
</organism>
<reference evidence="2" key="1">
    <citation type="journal article" date="2014" name="Nucleic Acids Res.">
        <title>Widespread occurrence of organelle genome-encoded 5S rRNAs including permuted molecules.</title>
        <authorList>
            <person name="Valach M."/>
            <person name="Burger G."/>
            <person name="Gray M.W."/>
            <person name="Lang B.F."/>
        </authorList>
    </citation>
    <scope>NUCLEOTIDE SEQUENCE</scope>
    <source>
        <strain evidence="2">ATCC 50324</strain>
    </source>
</reference>
<accession>A0A0B5GNQ6</accession>
<keyword evidence="2" id="KW-0496">Mitochondrion</keyword>
<dbReference type="EMBL" id="KP165388">
    <property type="protein sequence ID" value="AJF22914.1"/>
    <property type="molecule type" value="Genomic_DNA"/>
</dbReference>
<gene>
    <name evidence="2" type="primary">orf226</name>
</gene>
<feature type="transmembrane region" description="Helical" evidence="1">
    <location>
        <begin position="6"/>
        <end position="31"/>
    </location>
</feature>
<keyword evidence="1" id="KW-0472">Membrane</keyword>
<name>A0A0B5GNQ6_STALP</name>
<protein>
    <submittedName>
        <fullName evidence="2">Uncharacterized protein</fullName>
    </submittedName>
</protein>
<keyword evidence="1" id="KW-1133">Transmembrane helix</keyword>
<evidence type="ECO:0000256" key="1">
    <source>
        <dbReference type="SAM" id="Phobius"/>
    </source>
</evidence>
<dbReference type="RefSeq" id="YP_009118122.1">
    <property type="nucleotide sequence ID" value="NC_026312.1"/>
</dbReference>
<evidence type="ECO:0000313" key="2">
    <source>
        <dbReference type="EMBL" id="AJF22914.1"/>
    </source>
</evidence>
<dbReference type="AlphaFoldDB" id="A0A0B5GNQ6"/>